<proteinExistence type="predicted"/>
<evidence type="ECO:0000313" key="2">
    <source>
        <dbReference type="EMBL" id="SDF84029.1"/>
    </source>
</evidence>
<reference evidence="2 3" key="1">
    <citation type="submission" date="2016-10" db="EMBL/GenBank/DDBJ databases">
        <authorList>
            <person name="de Groot N.N."/>
        </authorList>
    </citation>
    <scope>NUCLEOTIDE SEQUENCE [LARGE SCALE GENOMIC DNA]</scope>
    <source>
        <strain evidence="2 3">GAS232</strain>
    </source>
</reference>
<sequence length="270" mass="29371">MENPLSRIRRWNTPVTLASLLVLCSIVPSAAFGQKAMPANADPDWEVASVKATDPTETRGQHINMDGRRVLLLGTTVQQLLLIGYGMQKVQIANIPAWAETQRWDIAGVPDTEGSPSLTQVQTLMRKILAERFGLQLHHEQREIPVFVLTVAKGGSKMVANTSKPNGPMDQRNSHSSALHVENLTNTAISELVLILQFSVNRPIVDQTGLKGRYDLKLEWAPDDAPPSDAADAPPGLFTTIQSQAGLKLQPVKAPADTLVIDAISKPKPD</sequence>
<dbReference type="Proteomes" id="UP000182427">
    <property type="component" value="Chromosome I"/>
</dbReference>
<evidence type="ECO:0000256" key="1">
    <source>
        <dbReference type="SAM" id="SignalP"/>
    </source>
</evidence>
<protein>
    <submittedName>
        <fullName evidence="2">Soil-associated protein, TIGR03435 family</fullName>
    </submittedName>
</protein>
<gene>
    <name evidence="2" type="ORF">SAMN05444167_3461</name>
</gene>
<keyword evidence="1" id="KW-0732">Signal</keyword>
<dbReference type="Pfam" id="PF12543">
    <property type="entry name" value="DUF3738"/>
    <property type="match status" value="1"/>
</dbReference>
<keyword evidence="3" id="KW-1185">Reference proteome</keyword>
<feature type="chain" id="PRO_5009242232" evidence="1">
    <location>
        <begin position="31"/>
        <end position="270"/>
    </location>
</feature>
<organism evidence="2 3">
    <name type="scientific">Terriglobus roseus</name>
    <dbReference type="NCBI Taxonomy" id="392734"/>
    <lineage>
        <taxon>Bacteria</taxon>
        <taxon>Pseudomonadati</taxon>
        <taxon>Acidobacteriota</taxon>
        <taxon>Terriglobia</taxon>
        <taxon>Terriglobales</taxon>
        <taxon>Acidobacteriaceae</taxon>
        <taxon>Terriglobus</taxon>
    </lineage>
</organism>
<dbReference type="OrthoDB" id="109201at2"/>
<dbReference type="AlphaFoldDB" id="A0A1G7PEF8"/>
<accession>A0A1G7PEF8</accession>
<dbReference type="NCBIfam" id="TIGR03435">
    <property type="entry name" value="Soli_TIGR03435"/>
    <property type="match status" value="1"/>
</dbReference>
<name>A0A1G7PEF8_9BACT</name>
<feature type="signal peptide" evidence="1">
    <location>
        <begin position="1"/>
        <end position="30"/>
    </location>
</feature>
<dbReference type="InterPro" id="IPR017801">
    <property type="entry name" value="DUF3738"/>
</dbReference>
<evidence type="ECO:0000313" key="3">
    <source>
        <dbReference type="Proteomes" id="UP000182427"/>
    </source>
</evidence>
<dbReference type="EMBL" id="LT629690">
    <property type="protein sequence ID" value="SDF84029.1"/>
    <property type="molecule type" value="Genomic_DNA"/>
</dbReference>